<sequence length="48" mass="5285">MAGGNPEDFAIVWVLREVGVYFAFSSNVDDALIAQFQESLDYVLSGQD</sequence>
<dbReference type="EMBL" id="JBHSCX010000013">
    <property type="protein sequence ID" value="MFC4362961.1"/>
    <property type="molecule type" value="Genomic_DNA"/>
</dbReference>
<dbReference type="RefSeq" id="WP_380736162.1">
    <property type="nucleotide sequence ID" value="NZ_JBHSCX010000013.1"/>
</dbReference>
<keyword evidence="2" id="KW-1185">Reference proteome</keyword>
<dbReference type="Proteomes" id="UP001595840">
    <property type="component" value="Unassembled WGS sequence"/>
</dbReference>
<comment type="caution">
    <text evidence="1">The sequence shown here is derived from an EMBL/GenBank/DDBJ whole genome shotgun (WGS) entry which is preliminary data.</text>
</comment>
<proteinExistence type="predicted"/>
<organism evidence="1 2">
    <name type="scientific">Simiduia curdlanivorans</name>
    <dbReference type="NCBI Taxonomy" id="1492769"/>
    <lineage>
        <taxon>Bacteria</taxon>
        <taxon>Pseudomonadati</taxon>
        <taxon>Pseudomonadota</taxon>
        <taxon>Gammaproteobacteria</taxon>
        <taxon>Cellvibrionales</taxon>
        <taxon>Cellvibrionaceae</taxon>
        <taxon>Simiduia</taxon>
    </lineage>
</organism>
<name>A0ABV8V4X6_9GAMM</name>
<reference evidence="2" key="1">
    <citation type="journal article" date="2019" name="Int. J. Syst. Evol. Microbiol.">
        <title>The Global Catalogue of Microorganisms (GCM) 10K type strain sequencing project: providing services to taxonomists for standard genome sequencing and annotation.</title>
        <authorList>
            <consortium name="The Broad Institute Genomics Platform"/>
            <consortium name="The Broad Institute Genome Sequencing Center for Infectious Disease"/>
            <person name="Wu L."/>
            <person name="Ma J."/>
        </authorList>
    </citation>
    <scope>NUCLEOTIDE SEQUENCE [LARGE SCALE GENOMIC DNA]</scope>
    <source>
        <strain evidence="2">CECT 8570</strain>
    </source>
</reference>
<evidence type="ECO:0000313" key="2">
    <source>
        <dbReference type="Proteomes" id="UP001595840"/>
    </source>
</evidence>
<gene>
    <name evidence="1" type="ORF">ACFOX3_11660</name>
</gene>
<evidence type="ECO:0000313" key="1">
    <source>
        <dbReference type="EMBL" id="MFC4362961.1"/>
    </source>
</evidence>
<protein>
    <submittedName>
        <fullName evidence="1">Uncharacterized protein</fullName>
    </submittedName>
</protein>
<accession>A0ABV8V4X6</accession>